<dbReference type="EMBL" id="AP018218">
    <property type="protein sequence ID" value="BAY73173.1"/>
    <property type="molecule type" value="Genomic_DNA"/>
</dbReference>
<accession>A0A1Z4KWD8</accession>
<keyword evidence="1" id="KW-0614">Plasmid</keyword>
<dbReference type="AlphaFoldDB" id="A0A1Z4KWD8"/>
<proteinExistence type="predicted"/>
<dbReference type="Proteomes" id="UP000217507">
    <property type="component" value="Plasmid Plasmid2 dna"/>
</dbReference>
<protein>
    <submittedName>
        <fullName evidence="1">Uncharacterized protein</fullName>
    </submittedName>
</protein>
<sequence>MTNDPIEAFRAFFGAAKPTLGQTGKQSLSQLFLPFAGLDYYGNYFQHHLKIMCLYFLDLIVAQTQKLSLW</sequence>
<reference evidence="1 2" key="1">
    <citation type="submission" date="2017-06" db="EMBL/GenBank/DDBJ databases">
        <title>Genome sequencing of cyanobaciteial culture collection at National Institute for Environmental Studies (NIES).</title>
        <authorList>
            <person name="Hirose Y."/>
            <person name="Shimura Y."/>
            <person name="Fujisawa T."/>
            <person name="Nakamura Y."/>
            <person name="Kawachi M."/>
        </authorList>
    </citation>
    <scope>NUCLEOTIDE SEQUENCE [LARGE SCALE GENOMIC DNA]</scope>
    <source>
        <strain evidence="1 2">NIES-23</strain>
        <plasmid evidence="2">Plasmid Plasmid2 dna</plasmid>
    </source>
</reference>
<geneLocation type="plasmid" evidence="1">
    <name>plasmid2</name>
</geneLocation>
<organism evidence="1 2">
    <name type="scientific">Trichormus variabilis NIES-23</name>
    <dbReference type="NCBI Taxonomy" id="1973479"/>
    <lineage>
        <taxon>Bacteria</taxon>
        <taxon>Bacillati</taxon>
        <taxon>Cyanobacteriota</taxon>
        <taxon>Cyanophyceae</taxon>
        <taxon>Nostocales</taxon>
        <taxon>Nostocaceae</taxon>
        <taxon>Trichormus</taxon>
    </lineage>
</organism>
<name>A0A1Z4KWD8_ANAVA</name>
<evidence type="ECO:0000313" key="2">
    <source>
        <dbReference type="Proteomes" id="UP000217507"/>
    </source>
</evidence>
<evidence type="ECO:0000313" key="1">
    <source>
        <dbReference type="EMBL" id="BAY73173.1"/>
    </source>
</evidence>
<gene>
    <name evidence="1" type="ORF">NIES23_60010</name>
</gene>